<organism evidence="5 6">
    <name type="scientific">Pseudonocardia hispaniensis</name>
    <dbReference type="NCBI Taxonomy" id="904933"/>
    <lineage>
        <taxon>Bacteria</taxon>
        <taxon>Bacillati</taxon>
        <taxon>Actinomycetota</taxon>
        <taxon>Actinomycetes</taxon>
        <taxon>Pseudonocardiales</taxon>
        <taxon>Pseudonocardiaceae</taxon>
        <taxon>Pseudonocardia</taxon>
    </lineage>
</organism>
<dbReference type="PANTHER" id="PTHR43130:SF3">
    <property type="entry name" value="HTH-TYPE TRANSCRIPTIONAL REGULATOR RV1931C"/>
    <property type="match status" value="1"/>
</dbReference>
<dbReference type="SUPFAM" id="SSF52317">
    <property type="entry name" value="Class I glutamine amidotransferase-like"/>
    <property type="match status" value="1"/>
</dbReference>
<name>A0ABW1J0E5_9PSEU</name>
<dbReference type="Pfam" id="PF12833">
    <property type="entry name" value="HTH_18"/>
    <property type="match status" value="1"/>
</dbReference>
<comment type="caution">
    <text evidence="5">The sequence shown here is derived from an EMBL/GenBank/DDBJ whole genome shotgun (WGS) entry which is preliminary data.</text>
</comment>
<dbReference type="SUPFAM" id="SSF46689">
    <property type="entry name" value="Homeodomain-like"/>
    <property type="match status" value="2"/>
</dbReference>
<protein>
    <submittedName>
        <fullName evidence="5">Helix-turn-helix domain-containing protein</fullName>
    </submittedName>
</protein>
<dbReference type="InterPro" id="IPR009057">
    <property type="entry name" value="Homeodomain-like_sf"/>
</dbReference>
<reference evidence="6" key="1">
    <citation type="journal article" date="2019" name="Int. J. Syst. Evol. Microbiol.">
        <title>The Global Catalogue of Microorganisms (GCM) 10K type strain sequencing project: providing services to taxonomists for standard genome sequencing and annotation.</title>
        <authorList>
            <consortium name="The Broad Institute Genomics Platform"/>
            <consortium name="The Broad Institute Genome Sequencing Center for Infectious Disease"/>
            <person name="Wu L."/>
            <person name="Ma J."/>
        </authorList>
    </citation>
    <scope>NUCLEOTIDE SEQUENCE [LARGE SCALE GENOMIC DNA]</scope>
    <source>
        <strain evidence="6">CCM 8391</strain>
    </source>
</reference>
<accession>A0ABW1J0E5</accession>
<dbReference type="PROSITE" id="PS01124">
    <property type="entry name" value="HTH_ARAC_FAMILY_2"/>
    <property type="match status" value="1"/>
</dbReference>
<feature type="domain" description="HTH araC/xylS-type" evidence="4">
    <location>
        <begin position="216"/>
        <end position="314"/>
    </location>
</feature>
<dbReference type="Pfam" id="PF01965">
    <property type="entry name" value="DJ-1_PfpI"/>
    <property type="match status" value="1"/>
</dbReference>
<dbReference type="CDD" id="cd03137">
    <property type="entry name" value="GATase1_AraC_1"/>
    <property type="match status" value="1"/>
</dbReference>
<gene>
    <name evidence="5" type="ORF">ACFQE5_07800</name>
</gene>
<dbReference type="EMBL" id="JBHSQW010000015">
    <property type="protein sequence ID" value="MFC5994114.1"/>
    <property type="molecule type" value="Genomic_DNA"/>
</dbReference>
<dbReference type="InterPro" id="IPR029062">
    <property type="entry name" value="Class_I_gatase-like"/>
</dbReference>
<evidence type="ECO:0000259" key="4">
    <source>
        <dbReference type="PROSITE" id="PS01124"/>
    </source>
</evidence>
<dbReference type="Gene3D" id="1.10.10.60">
    <property type="entry name" value="Homeodomain-like"/>
    <property type="match status" value="1"/>
</dbReference>
<dbReference type="InterPro" id="IPR052158">
    <property type="entry name" value="INH-QAR"/>
</dbReference>
<feature type="region of interest" description="Disordered" evidence="3">
    <location>
        <begin position="315"/>
        <end position="354"/>
    </location>
</feature>
<evidence type="ECO:0000313" key="5">
    <source>
        <dbReference type="EMBL" id="MFC5994114.1"/>
    </source>
</evidence>
<dbReference type="RefSeq" id="WP_379584153.1">
    <property type="nucleotide sequence ID" value="NZ_JBHSQW010000015.1"/>
</dbReference>
<dbReference type="Proteomes" id="UP001596302">
    <property type="component" value="Unassembled WGS sequence"/>
</dbReference>
<dbReference type="InterPro" id="IPR002818">
    <property type="entry name" value="DJ-1/PfpI"/>
</dbReference>
<dbReference type="PANTHER" id="PTHR43130">
    <property type="entry name" value="ARAC-FAMILY TRANSCRIPTIONAL REGULATOR"/>
    <property type="match status" value="1"/>
</dbReference>
<dbReference type="InterPro" id="IPR018060">
    <property type="entry name" value="HTH_AraC"/>
</dbReference>
<dbReference type="SMART" id="SM00342">
    <property type="entry name" value="HTH_ARAC"/>
    <property type="match status" value="1"/>
</dbReference>
<proteinExistence type="predicted"/>
<keyword evidence="2" id="KW-0804">Transcription</keyword>
<evidence type="ECO:0000313" key="6">
    <source>
        <dbReference type="Proteomes" id="UP001596302"/>
    </source>
</evidence>
<sequence length="354" mass="38314">MMRDVVALVDHRIHPFELGVVCEVFGLDRTADGLPGFDFAVCAARRRRLPALGGTTLHVGHGLDRVATADLVVIPAWETGDVAVPRGVIRALRSALERGATLLSVCSGVFLLAAAGLLADRRVTCHWMHADVLARRFPTLQVEPDRLYVQDGPIITSAGTAAGIDACLYVVRCEFGARVATGIARRMVVPPHRDGGQAQYISTPVPRRAGDGDDLAPLLAWLQAHLHHRHTVAGLAERAHMSPRTFARRFADATGTTPHQWLIRQRVLLCQELLEHDDLTIDEIARRTGFGTADLLRHHFTRLVGTTPRAYRQTFGLRSGSDPGPGGTTGGLARRMIAPAPEEPGRAAQTGKPA</sequence>
<evidence type="ECO:0000256" key="3">
    <source>
        <dbReference type="SAM" id="MobiDB-lite"/>
    </source>
</evidence>
<keyword evidence="6" id="KW-1185">Reference proteome</keyword>
<keyword evidence="1" id="KW-0805">Transcription regulation</keyword>
<evidence type="ECO:0000256" key="1">
    <source>
        <dbReference type="ARBA" id="ARBA00023015"/>
    </source>
</evidence>
<dbReference type="Gene3D" id="3.40.50.880">
    <property type="match status" value="1"/>
</dbReference>
<evidence type="ECO:0000256" key="2">
    <source>
        <dbReference type="ARBA" id="ARBA00023163"/>
    </source>
</evidence>